<reference evidence="4 5" key="1">
    <citation type="submission" date="2020-04" db="EMBL/GenBank/DDBJ databases">
        <title>Genome Assembly and Annotation of Botryosphaeria dothidea sdau 11-99, a Latent Pathogen of Apple Fruit Ring Rot in China.</title>
        <authorList>
            <person name="Yu C."/>
            <person name="Diao Y."/>
            <person name="Lu Q."/>
            <person name="Zhao J."/>
            <person name="Cui S."/>
            <person name="Peng C."/>
            <person name="He B."/>
            <person name="Liu H."/>
        </authorList>
    </citation>
    <scope>NUCLEOTIDE SEQUENCE [LARGE SCALE GENOMIC DNA]</scope>
    <source>
        <strain evidence="5">sdau11-99</strain>
        <strain evidence="4">Sdau11-99</strain>
    </source>
</reference>
<comment type="caution">
    <text evidence="4">The sequence shown here is derived from an EMBL/GenBank/DDBJ whole genome shotgun (WGS) entry which is preliminary data.</text>
</comment>
<protein>
    <recommendedName>
        <fullName evidence="2">BTB domain-containing protein</fullName>
    </recommendedName>
</protein>
<evidence type="ECO:0000313" key="4">
    <source>
        <dbReference type="EMBL" id="KAF4312254.1"/>
    </source>
</evidence>
<dbReference type="InterPro" id="IPR000210">
    <property type="entry name" value="BTB/POZ_dom"/>
</dbReference>
<dbReference type="AlphaFoldDB" id="A0A8H4J3X1"/>
<dbReference type="EMBL" id="WWBZ02000007">
    <property type="protein sequence ID" value="KAF4312254.1"/>
    <property type="molecule type" value="Genomic_DNA"/>
</dbReference>
<accession>A0A8H4J3X1</accession>
<dbReference type="CDD" id="cd18186">
    <property type="entry name" value="BTB_POZ_ZBTB_KLHL-like"/>
    <property type="match status" value="1"/>
</dbReference>
<feature type="coiled-coil region" evidence="1">
    <location>
        <begin position="263"/>
        <end position="290"/>
    </location>
</feature>
<dbReference type="PROSITE" id="PS50097">
    <property type="entry name" value="BTB"/>
    <property type="match status" value="1"/>
</dbReference>
<dbReference type="Proteomes" id="UP000572817">
    <property type="component" value="Unassembled WGS sequence"/>
</dbReference>
<keyword evidence="5" id="KW-1185">Reference proteome</keyword>
<gene>
    <name evidence="3" type="ORF">GTA08_BOTSDO02692</name>
    <name evidence="4" type="ORF">GTA08_BOTSDO12396</name>
</gene>
<name>A0A8H4J3X1_9PEZI</name>
<dbReference type="SUPFAM" id="SSF54695">
    <property type="entry name" value="POZ domain"/>
    <property type="match status" value="1"/>
</dbReference>
<dbReference type="EMBL" id="WWBZ02000016">
    <property type="protein sequence ID" value="KAF4309866.1"/>
    <property type="molecule type" value="Genomic_DNA"/>
</dbReference>
<keyword evidence="1" id="KW-0175">Coiled coil</keyword>
<evidence type="ECO:0000313" key="3">
    <source>
        <dbReference type="EMBL" id="KAF4309866.1"/>
    </source>
</evidence>
<evidence type="ECO:0000259" key="2">
    <source>
        <dbReference type="PROSITE" id="PS50097"/>
    </source>
</evidence>
<feature type="domain" description="BTB" evidence="2">
    <location>
        <begin position="28"/>
        <end position="96"/>
    </location>
</feature>
<evidence type="ECO:0000256" key="1">
    <source>
        <dbReference type="SAM" id="Coils"/>
    </source>
</evidence>
<evidence type="ECO:0000313" key="5">
    <source>
        <dbReference type="Proteomes" id="UP000572817"/>
    </source>
</evidence>
<dbReference type="InterPro" id="IPR011333">
    <property type="entry name" value="SKP1/BTB/POZ_sf"/>
</dbReference>
<proteinExistence type="predicted"/>
<dbReference type="Gene3D" id="3.30.710.10">
    <property type="entry name" value="Potassium Channel Kv1.1, Chain A"/>
    <property type="match status" value="1"/>
</dbReference>
<organism evidence="4 5">
    <name type="scientific">Botryosphaeria dothidea</name>
    <dbReference type="NCBI Taxonomy" id="55169"/>
    <lineage>
        <taxon>Eukaryota</taxon>
        <taxon>Fungi</taxon>
        <taxon>Dikarya</taxon>
        <taxon>Ascomycota</taxon>
        <taxon>Pezizomycotina</taxon>
        <taxon>Dothideomycetes</taxon>
        <taxon>Dothideomycetes incertae sedis</taxon>
        <taxon>Botryosphaeriales</taxon>
        <taxon>Botryosphaeriaceae</taxon>
        <taxon>Botryosphaeria</taxon>
    </lineage>
</organism>
<dbReference type="Pfam" id="PF00651">
    <property type="entry name" value="BTB"/>
    <property type="match status" value="1"/>
</dbReference>
<sequence>MLRRPATELQDVLPLTVSNEPYQYKEYPNVTIYLANGEILNYHRSVLVKKCEFFSRMLGPGITNHINQIIHLTDPSPNAVKTLLHCLYEDDYQPFEPPDIPGRLNLHAKVYAASKRLVAPVARASTWQAILPSLEPSQPPRRQVEPPLGVEALPVAAEKSQQKLIELLDRNWHQALPALPNALQKIYNYVHPPDLFDLEKKLMQVMLYRHHEIMEGEMYGAMMYSAHAFMTKFAQEISRLQIRDSASYHANNQDYTRILRTKDEIIKDQNAQLEEKNLQLSEKNDQLDMKDALLKMKDNLLREKDGQLNASKLQTEALQERLMRIPPEKRTRKPHSWALSEVE</sequence>